<dbReference type="EMBL" id="JAQNDN010000017">
    <property type="protein sequence ID" value="MDC0671627.1"/>
    <property type="molecule type" value="Genomic_DNA"/>
</dbReference>
<comment type="caution">
    <text evidence="2">The sequence shown here is derived from an EMBL/GenBank/DDBJ whole genome shotgun (WGS) entry which is preliminary data.</text>
</comment>
<keyword evidence="1" id="KW-0812">Transmembrane</keyword>
<feature type="transmembrane region" description="Helical" evidence="1">
    <location>
        <begin position="6"/>
        <end position="27"/>
    </location>
</feature>
<organism evidence="2 3">
    <name type="scientific">Nannocystis radixulma</name>
    <dbReference type="NCBI Taxonomy" id="2995305"/>
    <lineage>
        <taxon>Bacteria</taxon>
        <taxon>Pseudomonadati</taxon>
        <taxon>Myxococcota</taxon>
        <taxon>Polyangia</taxon>
        <taxon>Nannocystales</taxon>
        <taxon>Nannocystaceae</taxon>
        <taxon>Nannocystis</taxon>
    </lineage>
</organism>
<evidence type="ECO:0000313" key="2">
    <source>
        <dbReference type="EMBL" id="MDC0671627.1"/>
    </source>
</evidence>
<dbReference type="Proteomes" id="UP001217838">
    <property type="component" value="Unassembled WGS sequence"/>
</dbReference>
<keyword evidence="1" id="KW-1133">Transmembrane helix</keyword>
<evidence type="ECO:0000256" key="1">
    <source>
        <dbReference type="SAM" id="Phobius"/>
    </source>
</evidence>
<evidence type="ECO:0000313" key="3">
    <source>
        <dbReference type="Proteomes" id="UP001217838"/>
    </source>
</evidence>
<keyword evidence="1" id="KW-0472">Membrane</keyword>
<sequence length="204" mass="22498">MESSTLEAMAIVFGVVMMALTLFGPLLNHKKAQAEEAAYFQKVEQTLRELAEVVGGQFVAATYASKTLVVRNGMDVSICIDHDSSPSDGVYTVISVALPPGRTWRKPRPRYRKEAPAGIDLTSPATFERYFTGARARDLPEDLRKRLLQLAQNDCLVQLYDREMLMFASVPDPSTGRRTFLTDAQRLRSMIDAGALLAADLIAG</sequence>
<dbReference type="RefSeq" id="WP_272002123.1">
    <property type="nucleotide sequence ID" value="NZ_JAQNDN010000017.1"/>
</dbReference>
<name>A0ABT5BBV8_9BACT</name>
<protein>
    <submittedName>
        <fullName evidence="2">Uncharacterized protein</fullName>
    </submittedName>
</protein>
<reference evidence="2 3" key="1">
    <citation type="submission" date="2022-11" db="EMBL/GenBank/DDBJ databases">
        <title>Minimal conservation of predation-associated metabolite biosynthetic gene clusters underscores biosynthetic potential of Myxococcota including descriptions for ten novel species: Archangium lansinium sp. nov., Myxococcus landrumus sp. nov., Nannocystis bai.</title>
        <authorList>
            <person name="Ahearne A."/>
            <person name="Stevens C."/>
            <person name="Dowd S."/>
        </authorList>
    </citation>
    <scope>NUCLEOTIDE SEQUENCE [LARGE SCALE GENOMIC DNA]</scope>
    <source>
        <strain evidence="2 3">NCELM</strain>
    </source>
</reference>
<accession>A0ABT5BBV8</accession>
<proteinExistence type="predicted"/>
<keyword evidence="3" id="KW-1185">Reference proteome</keyword>
<gene>
    <name evidence="2" type="ORF">POL58_28025</name>
</gene>